<evidence type="ECO:0000313" key="2">
    <source>
        <dbReference type="Proteomes" id="UP000593565"/>
    </source>
</evidence>
<organism evidence="1 2">
    <name type="scientific">Ameiurus melas</name>
    <name type="common">Black bullhead</name>
    <name type="synonym">Silurus melas</name>
    <dbReference type="NCBI Taxonomy" id="219545"/>
    <lineage>
        <taxon>Eukaryota</taxon>
        <taxon>Metazoa</taxon>
        <taxon>Chordata</taxon>
        <taxon>Craniata</taxon>
        <taxon>Vertebrata</taxon>
        <taxon>Euteleostomi</taxon>
        <taxon>Actinopterygii</taxon>
        <taxon>Neopterygii</taxon>
        <taxon>Teleostei</taxon>
        <taxon>Ostariophysi</taxon>
        <taxon>Siluriformes</taxon>
        <taxon>Ictaluridae</taxon>
        <taxon>Ameiurus</taxon>
    </lineage>
</organism>
<sequence>MSPLEPNCACVADSCQSVLRMRGPFKHFLHTHTHTHRPLRNGVKILCADPSILIIRSRTRVENLSTTSPWLSAISHSVVR</sequence>
<gene>
    <name evidence="1" type="ORF">AMELA_G00066470</name>
</gene>
<dbReference type="AlphaFoldDB" id="A0A7J6B5X7"/>
<protein>
    <submittedName>
        <fullName evidence="1">Uncharacterized protein</fullName>
    </submittedName>
</protein>
<comment type="caution">
    <text evidence="1">The sequence shown here is derived from an EMBL/GenBank/DDBJ whole genome shotgun (WGS) entry which is preliminary data.</text>
</comment>
<accession>A0A7J6B5X7</accession>
<proteinExistence type="predicted"/>
<evidence type="ECO:0000313" key="1">
    <source>
        <dbReference type="EMBL" id="KAF4089471.1"/>
    </source>
</evidence>
<dbReference type="EMBL" id="JAAGNN010000005">
    <property type="protein sequence ID" value="KAF4089471.1"/>
    <property type="molecule type" value="Genomic_DNA"/>
</dbReference>
<dbReference type="Proteomes" id="UP000593565">
    <property type="component" value="Unassembled WGS sequence"/>
</dbReference>
<name>A0A7J6B5X7_AMEME</name>
<keyword evidence="2" id="KW-1185">Reference proteome</keyword>
<reference evidence="1 2" key="1">
    <citation type="submission" date="2020-02" db="EMBL/GenBank/DDBJ databases">
        <title>A chromosome-scale genome assembly of the black bullhead catfish (Ameiurus melas).</title>
        <authorList>
            <person name="Wen M."/>
            <person name="Zham M."/>
            <person name="Cabau C."/>
            <person name="Klopp C."/>
            <person name="Donnadieu C."/>
            <person name="Roques C."/>
            <person name="Bouchez O."/>
            <person name="Lampietro C."/>
            <person name="Jouanno E."/>
            <person name="Herpin A."/>
            <person name="Louis A."/>
            <person name="Berthelot C."/>
            <person name="Parey E."/>
            <person name="Roest-Crollius H."/>
            <person name="Braasch I."/>
            <person name="Postlethwait J."/>
            <person name="Robinson-Rechavi M."/>
            <person name="Echchiki A."/>
            <person name="Begum T."/>
            <person name="Montfort J."/>
            <person name="Schartl M."/>
            <person name="Bobe J."/>
            <person name="Guiguen Y."/>
        </authorList>
    </citation>
    <scope>NUCLEOTIDE SEQUENCE [LARGE SCALE GENOMIC DNA]</scope>
    <source>
        <strain evidence="1">M_S1</strain>
        <tissue evidence="1">Blood</tissue>
    </source>
</reference>